<proteinExistence type="predicted"/>
<accession>A0ACB6R780</accession>
<gene>
    <name evidence="1" type="ORF">BDR25DRAFT_331752</name>
</gene>
<evidence type="ECO:0000313" key="2">
    <source>
        <dbReference type="Proteomes" id="UP000799755"/>
    </source>
</evidence>
<protein>
    <submittedName>
        <fullName evidence="1">Ribosomal protein L15</fullName>
    </submittedName>
</protein>
<sequence>MPPRLNPLRLVSNVFSVHHASPIMPLLAPFLLPIQHRSASILSNLSDNRGAYNKKIRRGRGPASGKGKTAGRGQKGQHAHGKVPARFQGGQTPLEITQPPRGKNKYVSFKVEMTPINLDRIQWWIDQGRLDPTKPITIKDLNRTRCVHGVKKDGVKLLSRNADKLKSPINIIVSRASAAAIARVEALGGTVSTRFYSPDSIKRVLRGDAHPTVSLDADPAFIARTLPLAKSLSEHCTTLSNPDTPEEAKQTAFNAVWAEVSAKYKYRLADATSRRDIEYYRDPAHRGYLSHTVKEGQSPSLFFKVPGEAKDRKRQEARRKAVKASAENRLF</sequence>
<keyword evidence="1" id="KW-0687">Ribonucleoprotein</keyword>
<name>A0ACB6R780_9PLEO</name>
<keyword evidence="1" id="KW-0689">Ribosomal protein</keyword>
<comment type="caution">
    <text evidence="1">The sequence shown here is derived from an EMBL/GenBank/DDBJ whole genome shotgun (WGS) entry which is preliminary data.</text>
</comment>
<dbReference type="EMBL" id="MU003496">
    <property type="protein sequence ID" value="KAF2475173.1"/>
    <property type="molecule type" value="Genomic_DNA"/>
</dbReference>
<reference evidence="1" key="1">
    <citation type="journal article" date="2020" name="Stud. Mycol.">
        <title>101 Dothideomycetes genomes: a test case for predicting lifestyles and emergence of pathogens.</title>
        <authorList>
            <person name="Haridas S."/>
            <person name="Albert R."/>
            <person name="Binder M."/>
            <person name="Bloem J."/>
            <person name="Labutti K."/>
            <person name="Salamov A."/>
            <person name="Andreopoulos B."/>
            <person name="Baker S."/>
            <person name="Barry K."/>
            <person name="Bills G."/>
            <person name="Bluhm B."/>
            <person name="Cannon C."/>
            <person name="Castanera R."/>
            <person name="Culley D."/>
            <person name="Daum C."/>
            <person name="Ezra D."/>
            <person name="Gonzalez J."/>
            <person name="Henrissat B."/>
            <person name="Kuo A."/>
            <person name="Liang C."/>
            <person name="Lipzen A."/>
            <person name="Lutzoni F."/>
            <person name="Magnuson J."/>
            <person name="Mondo S."/>
            <person name="Nolan M."/>
            <person name="Ohm R."/>
            <person name="Pangilinan J."/>
            <person name="Park H.-J."/>
            <person name="Ramirez L."/>
            <person name="Alfaro M."/>
            <person name="Sun H."/>
            <person name="Tritt A."/>
            <person name="Yoshinaga Y."/>
            <person name="Zwiers L.-H."/>
            <person name="Turgeon B."/>
            <person name="Goodwin S."/>
            <person name="Spatafora J."/>
            <person name="Crous P."/>
            <person name="Grigoriev I."/>
        </authorList>
    </citation>
    <scope>NUCLEOTIDE SEQUENCE</scope>
    <source>
        <strain evidence="1">ATCC 200398</strain>
    </source>
</reference>
<organism evidence="1 2">
    <name type="scientific">Lindgomyces ingoldianus</name>
    <dbReference type="NCBI Taxonomy" id="673940"/>
    <lineage>
        <taxon>Eukaryota</taxon>
        <taxon>Fungi</taxon>
        <taxon>Dikarya</taxon>
        <taxon>Ascomycota</taxon>
        <taxon>Pezizomycotina</taxon>
        <taxon>Dothideomycetes</taxon>
        <taxon>Pleosporomycetidae</taxon>
        <taxon>Pleosporales</taxon>
        <taxon>Lindgomycetaceae</taxon>
        <taxon>Lindgomyces</taxon>
    </lineage>
</organism>
<evidence type="ECO:0000313" key="1">
    <source>
        <dbReference type="EMBL" id="KAF2475173.1"/>
    </source>
</evidence>
<dbReference type="Proteomes" id="UP000799755">
    <property type="component" value="Unassembled WGS sequence"/>
</dbReference>
<keyword evidence="2" id="KW-1185">Reference proteome</keyword>